<feature type="transmembrane region" description="Helical" evidence="2">
    <location>
        <begin position="40"/>
        <end position="57"/>
    </location>
</feature>
<gene>
    <name evidence="3" type="ORF">N825_28020</name>
</gene>
<evidence type="ECO:0000313" key="3">
    <source>
        <dbReference type="EMBL" id="EWY41516.1"/>
    </source>
</evidence>
<organism evidence="3 4">
    <name type="scientific">Skermanella stibiiresistens SB22</name>
    <dbReference type="NCBI Taxonomy" id="1385369"/>
    <lineage>
        <taxon>Bacteria</taxon>
        <taxon>Pseudomonadati</taxon>
        <taxon>Pseudomonadota</taxon>
        <taxon>Alphaproteobacteria</taxon>
        <taxon>Rhodospirillales</taxon>
        <taxon>Azospirillaceae</taxon>
        <taxon>Skermanella</taxon>
    </lineage>
</organism>
<dbReference type="Proteomes" id="UP000019486">
    <property type="component" value="Unassembled WGS sequence"/>
</dbReference>
<sequence>MAESIMTSEIDAALIARVMPHLTTLEEARRHHWLRLRRRAAAFGALALAWLAAAAWIGHPLLWAAAPALAAVGVFIGLQLRGRPGRDYAEALRAIVLPPLCDLAGGWRHERVAGRDVFSRGDARLEPSWPLFALPDWRTPIPPLALADIDRLRASLATAATPTYPAPTREPEREARVIS</sequence>
<keyword evidence="2" id="KW-1133">Transmembrane helix</keyword>
<feature type="compositionally biased region" description="Basic and acidic residues" evidence="1">
    <location>
        <begin position="169"/>
        <end position="179"/>
    </location>
</feature>
<dbReference type="AlphaFoldDB" id="W9H9T5"/>
<name>W9H9T5_9PROT</name>
<keyword evidence="4" id="KW-1185">Reference proteome</keyword>
<keyword evidence="2" id="KW-0812">Transmembrane</keyword>
<evidence type="ECO:0000313" key="4">
    <source>
        <dbReference type="Proteomes" id="UP000019486"/>
    </source>
</evidence>
<protein>
    <submittedName>
        <fullName evidence="3">Uncharacterized protein</fullName>
    </submittedName>
</protein>
<dbReference type="EMBL" id="AVFL01000004">
    <property type="protein sequence ID" value="EWY41516.1"/>
    <property type="molecule type" value="Genomic_DNA"/>
</dbReference>
<proteinExistence type="predicted"/>
<dbReference type="STRING" id="1385369.N825_28020"/>
<feature type="region of interest" description="Disordered" evidence="1">
    <location>
        <begin position="160"/>
        <end position="179"/>
    </location>
</feature>
<feature type="transmembrane region" description="Helical" evidence="2">
    <location>
        <begin position="63"/>
        <end position="80"/>
    </location>
</feature>
<evidence type="ECO:0000256" key="1">
    <source>
        <dbReference type="SAM" id="MobiDB-lite"/>
    </source>
</evidence>
<evidence type="ECO:0000256" key="2">
    <source>
        <dbReference type="SAM" id="Phobius"/>
    </source>
</evidence>
<accession>W9H9T5</accession>
<comment type="caution">
    <text evidence="3">The sequence shown here is derived from an EMBL/GenBank/DDBJ whole genome shotgun (WGS) entry which is preliminary data.</text>
</comment>
<reference evidence="3 4" key="1">
    <citation type="submission" date="2013-08" db="EMBL/GenBank/DDBJ databases">
        <title>The genome sequence of Skermanella stibiiresistens.</title>
        <authorList>
            <person name="Zhu W."/>
            <person name="Wang G."/>
        </authorList>
    </citation>
    <scope>NUCLEOTIDE SEQUENCE [LARGE SCALE GENOMIC DNA]</scope>
    <source>
        <strain evidence="3 4">SB22</strain>
    </source>
</reference>
<keyword evidence="2" id="KW-0472">Membrane</keyword>